<dbReference type="STRING" id="269621.A0A238F9Y9"/>
<dbReference type="GO" id="GO:0005975">
    <property type="term" value="P:carbohydrate metabolic process"/>
    <property type="evidence" value="ECO:0007669"/>
    <property type="project" value="InterPro"/>
</dbReference>
<dbReference type="InterPro" id="IPR001585">
    <property type="entry name" value="TAL/FSA"/>
</dbReference>
<organism evidence="2 3">
    <name type="scientific">Microbotryum intermedium</name>
    <dbReference type="NCBI Taxonomy" id="269621"/>
    <lineage>
        <taxon>Eukaryota</taxon>
        <taxon>Fungi</taxon>
        <taxon>Dikarya</taxon>
        <taxon>Basidiomycota</taxon>
        <taxon>Pucciniomycotina</taxon>
        <taxon>Microbotryomycetes</taxon>
        <taxon>Microbotryales</taxon>
        <taxon>Microbotryaceae</taxon>
        <taxon>Microbotryum</taxon>
    </lineage>
</organism>
<dbReference type="SUPFAM" id="SSF51569">
    <property type="entry name" value="Aldolase"/>
    <property type="match status" value="1"/>
</dbReference>
<dbReference type="GO" id="GO:0004801">
    <property type="term" value="F:transaldolase activity"/>
    <property type="evidence" value="ECO:0007669"/>
    <property type="project" value="TreeGrafter"/>
</dbReference>
<dbReference type="Proteomes" id="UP000198372">
    <property type="component" value="Unassembled WGS sequence"/>
</dbReference>
<sequence length="354" mass="38389">MASTEIRISPLLTLLGKYTVLDYDNNDATLCEVYPNGTFTDMTSNQAIVAGELSKPHHKHLMVEAVKEASQLALDGFQGVKGRDVASVAVDIVTIKLGLTILPLLKRTGLVNFQLSLAASISLDKLLAHGRSAVALYDHYGIPRSRVCLKIPSTLEGIQACGRLEEEGINTLATMCFSVEQALAAAQAKARYVAVYVNPLKVHFVPGTHQEMGLHGLPGYEVLRVAQKTLKQRGWDGKTKMMAASIVTLSEALSLAGLDHWTLSPTVLALLTSTPLTPEIEASITQSLSLYAEAQPTSIGCDLKTEEGRKTLVDALMRDDVKELMRSATEIFGDFETQLYEVAKQKLNAVTEGH</sequence>
<evidence type="ECO:0000313" key="3">
    <source>
        <dbReference type="Proteomes" id="UP000198372"/>
    </source>
</evidence>
<evidence type="ECO:0000313" key="2">
    <source>
        <dbReference type="EMBL" id="SCV67906.1"/>
    </source>
</evidence>
<dbReference type="Gene3D" id="3.20.20.70">
    <property type="entry name" value="Aldolase class I"/>
    <property type="match status" value="1"/>
</dbReference>
<gene>
    <name evidence="2" type="ORF">BQ2448_5517</name>
</gene>
<accession>A0A238F9Y9</accession>
<dbReference type="AlphaFoldDB" id="A0A238F9Y9"/>
<proteinExistence type="predicted"/>
<reference evidence="3" key="1">
    <citation type="submission" date="2016-09" db="EMBL/GenBank/DDBJ databases">
        <authorList>
            <person name="Jeantristanb JTB J.-T."/>
            <person name="Ricardo R."/>
        </authorList>
    </citation>
    <scope>NUCLEOTIDE SEQUENCE [LARGE SCALE GENOMIC DNA]</scope>
</reference>
<dbReference type="InterPro" id="IPR013785">
    <property type="entry name" value="Aldolase_TIM"/>
</dbReference>
<keyword evidence="3" id="KW-1185">Reference proteome</keyword>
<dbReference type="PANTHER" id="PTHR10683">
    <property type="entry name" value="TRANSALDOLASE"/>
    <property type="match status" value="1"/>
</dbReference>
<dbReference type="EMBL" id="FMSP01000002">
    <property type="protein sequence ID" value="SCV67906.1"/>
    <property type="molecule type" value="Genomic_DNA"/>
</dbReference>
<protein>
    <submittedName>
        <fullName evidence="2">BQ2448_5517 protein</fullName>
    </submittedName>
</protein>
<dbReference type="OrthoDB" id="1711136at2759"/>
<keyword evidence="1" id="KW-0704">Schiff base</keyword>
<dbReference type="GO" id="GO:0009052">
    <property type="term" value="P:pentose-phosphate shunt, non-oxidative branch"/>
    <property type="evidence" value="ECO:0007669"/>
    <property type="project" value="TreeGrafter"/>
</dbReference>
<dbReference type="Pfam" id="PF00923">
    <property type="entry name" value="TAL_FSA"/>
    <property type="match status" value="1"/>
</dbReference>
<evidence type="ECO:0000256" key="1">
    <source>
        <dbReference type="ARBA" id="ARBA00023270"/>
    </source>
</evidence>
<name>A0A238F9Y9_9BASI</name>
<dbReference type="PANTHER" id="PTHR10683:SF34">
    <property type="entry name" value="TRANSALDOLASE"/>
    <property type="match status" value="1"/>
</dbReference>